<accession>A0A1Q2D0Q0</accession>
<dbReference type="Proteomes" id="UP000188235">
    <property type="component" value="Chromosome"/>
</dbReference>
<dbReference type="EMBL" id="CP019607">
    <property type="protein sequence ID" value="AQP51912.1"/>
    <property type="molecule type" value="Genomic_DNA"/>
</dbReference>
<keyword evidence="2" id="KW-1185">Reference proteome</keyword>
<evidence type="ECO:0000313" key="2">
    <source>
        <dbReference type="Proteomes" id="UP000188235"/>
    </source>
</evidence>
<reference evidence="1 2" key="1">
    <citation type="journal article" date="2008" name="Int. J. Syst. Evol. Microbiol.">
        <title>Tessaracoccus flavescens sp. nov., isolated from marine sediment.</title>
        <authorList>
            <person name="Lee D.W."/>
            <person name="Lee S.D."/>
        </authorList>
    </citation>
    <scope>NUCLEOTIDE SEQUENCE [LARGE SCALE GENOMIC DNA]</scope>
    <source>
        <strain evidence="1 2">SST-39T</strain>
    </source>
</reference>
<gene>
    <name evidence="1" type="ORF">BW733_14855</name>
</gene>
<proteinExistence type="predicted"/>
<evidence type="ECO:0000313" key="1">
    <source>
        <dbReference type="EMBL" id="AQP51912.1"/>
    </source>
</evidence>
<dbReference type="AlphaFoldDB" id="A0A1Q2D0Q0"/>
<dbReference type="KEGG" id="tfa:BW733_14855"/>
<dbReference type="STRING" id="399497.BW733_14855"/>
<organism evidence="1 2">
    <name type="scientific">Tessaracoccus flavescens</name>
    <dbReference type="NCBI Taxonomy" id="399497"/>
    <lineage>
        <taxon>Bacteria</taxon>
        <taxon>Bacillati</taxon>
        <taxon>Actinomycetota</taxon>
        <taxon>Actinomycetes</taxon>
        <taxon>Propionibacteriales</taxon>
        <taxon>Propionibacteriaceae</taxon>
        <taxon>Tessaracoccus</taxon>
    </lineage>
</organism>
<name>A0A1Q2D0Q0_9ACTN</name>
<protein>
    <submittedName>
        <fullName evidence="1">Uncharacterized protein</fullName>
    </submittedName>
</protein>
<sequence length="103" mass="10570">MVMAGLSLALLGCGTTRVSPSTYAGSPESPDIVLMVEAGAADEIAEAKVTGQDDEQVVVEVRLTRGEPAENAAGHTLEATVRLDGPLGGRQVVDQEGRAIPQA</sequence>